<feature type="coiled-coil region" evidence="1">
    <location>
        <begin position="503"/>
        <end position="530"/>
    </location>
</feature>
<evidence type="ECO:0000313" key="5">
    <source>
        <dbReference type="Proteomes" id="UP000799753"/>
    </source>
</evidence>
<dbReference type="AlphaFoldDB" id="A0A6A6RNW5"/>
<feature type="region of interest" description="Disordered" evidence="2">
    <location>
        <begin position="431"/>
        <end position="483"/>
    </location>
</feature>
<protein>
    <recommendedName>
        <fullName evidence="3">BZIP domain-containing protein</fullName>
    </recommendedName>
</protein>
<evidence type="ECO:0000259" key="3">
    <source>
        <dbReference type="Pfam" id="PF00170"/>
    </source>
</evidence>
<dbReference type="Pfam" id="PF00170">
    <property type="entry name" value="bZIP_1"/>
    <property type="match status" value="1"/>
</dbReference>
<dbReference type="OrthoDB" id="5419235at2759"/>
<feature type="domain" description="BZIP" evidence="3">
    <location>
        <begin position="486"/>
        <end position="529"/>
    </location>
</feature>
<feature type="region of interest" description="Disordered" evidence="2">
    <location>
        <begin position="165"/>
        <end position="188"/>
    </location>
</feature>
<evidence type="ECO:0000256" key="1">
    <source>
        <dbReference type="SAM" id="Coils"/>
    </source>
</evidence>
<keyword evidence="5" id="KW-1185">Reference proteome</keyword>
<dbReference type="SUPFAM" id="SSF57959">
    <property type="entry name" value="Leucine zipper domain"/>
    <property type="match status" value="1"/>
</dbReference>
<dbReference type="Gene3D" id="3.30.160.60">
    <property type="entry name" value="Classic Zinc Finger"/>
    <property type="match status" value="1"/>
</dbReference>
<gene>
    <name evidence="4" type="ORF">P280DRAFT_521577</name>
</gene>
<keyword evidence="1" id="KW-0175">Coiled coil</keyword>
<dbReference type="CDD" id="cd12193">
    <property type="entry name" value="bZIP_GCN4"/>
    <property type="match status" value="1"/>
</dbReference>
<feature type="compositionally biased region" description="Polar residues" evidence="2">
    <location>
        <begin position="179"/>
        <end position="188"/>
    </location>
</feature>
<feature type="compositionally biased region" description="Polar residues" evidence="2">
    <location>
        <begin position="259"/>
        <end position="269"/>
    </location>
</feature>
<feature type="compositionally biased region" description="Low complexity" evidence="2">
    <location>
        <begin position="241"/>
        <end position="253"/>
    </location>
</feature>
<dbReference type="GO" id="GO:0003700">
    <property type="term" value="F:DNA-binding transcription factor activity"/>
    <property type="evidence" value="ECO:0007669"/>
    <property type="project" value="InterPro"/>
</dbReference>
<dbReference type="EMBL" id="MU006795">
    <property type="protein sequence ID" value="KAF2637060.1"/>
    <property type="molecule type" value="Genomic_DNA"/>
</dbReference>
<evidence type="ECO:0000313" key="4">
    <source>
        <dbReference type="EMBL" id="KAF2637060.1"/>
    </source>
</evidence>
<feature type="compositionally biased region" description="Low complexity" evidence="2">
    <location>
        <begin position="431"/>
        <end position="444"/>
    </location>
</feature>
<feature type="compositionally biased region" description="Polar residues" evidence="2">
    <location>
        <begin position="456"/>
        <end position="467"/>
    </location>
</feature>
<dbReference type="Proteomes" id="UP000799753">
    <property type="component" value="Unassembled WGS sequence"/>
</dbReference>
<feature type="region of interest" description="Disordered" evidence="2">
    <location>
        <begin position="26"/>
        <end position="46"/>
    </location>
</feature>
<proteinExistence type="predicted"/>
<accession>A0A6A6RNW5</accession>
<feature type="compositionally biased region" description="Polar residues" evidence="2">
    <location>
        <begin position="354"/>
        <end position="365"/>
    </location>
</feature>
<feature type="region of interest" description="Disordered" evidence="2">
    <location>
        <begin position="350"/>
        <end position="371"/>
    </location>
</feature>
<sequence>MPDIGAHRGRAVYADVNVVRSEWLRNQRASKRASRPRGFSSTLDRETSGFRRVAPVDPVAQLPVGGHPLTHTFAALAALGPPRWRSHKNSDTVNHNNGCLLALPLSSVASRRHFAFTTSIPISTYQPQPSESSFAESLNYSPASCSSSSLTTTSPFDFTSSTTASQTSTWLSSPAPPASRQQLHSSHTAFARQQSDFVLYDQPAPAPPRPQRAPSAPQFGHLFNAGLHFYANSAPSSTTGLQQQSQPQLQQQRPPVPLFSSTSNTHTQQPNNVAAMAGKAHTSRAYGGLKLTYGTDLNSNNSFDSGASLFAGLQSDMSPWEGPASAFTAINPSVAGSTRTVSPKDVFADPLQSAPPSTTFTNITSPDIDDSPFEMNDSFETSPMFGNESMSVNTDWFPLFTREEVDSFTALRNYTPAASAAPLERSISSTSAGRSSVSSANSPAVLDNPSHRRKSSVTGSPAINASITKARRRKGPLPAISVDPGDKVALKRARNTLAARDSRQRKFDHVSQLEKRNAELEAEVERWKSIALAQGYSEP</sequence>
<name>A0A6A6RNW5_9PLEO</name>
<organism evidence="4 5">
    <name type="scientific">Massarina eburnea CBS 473.64</name>
    <dbReference type="NCBI Taxonomy" id="1395130"/>
    <lineage>
        <taxon>Eukaryota</taxon>
        <taxon>Fungi</taxon>
        <taxon>Dikarya</taxon>
        <taxon>Ascomycota</taxon>
        <taxon>Pezizomycotina</taxon>
        <taxon>Dothideomycetes</taxon>
        <taxon>Pleosporomycetidae</taxon>
        <taxon>Pleosporales</taxon>
        <taxon>Massarineae</taxon>
        <taxon>Massarinaceae</taxon>
        <taxon>Massarina</taxon>
    </lineage>
</organism>
<evidence type="ECO:0000256" key="2">
    <source>
        <dbReference type="SAM" id="MobiDB-lite"/>
    </source>
</evidence>
<reference evidence="4" key="1">
    <citation type="journal article" date="2020" name="Stud. Mycol.">
        <title>101 Dothideomycetes genomes: a test case for predicting lifestyles and emergence of pathogens.</title>
        <authorList>
            <person name="Haridas S."/>
            <person name="Albert R."/>
            <person name="Binder M."/>
            <person name="Bloem J."/>
            <person name="Labutti K."/>
            <person name="Salamov A."/>
            <person name="Andreopoulos B."/>
            <person name="Baker S."/>
            <person name="Barry K."/>
            <person name="Bills G."/>
            <person name="Bluhm B."/>
            <person name="Cannon C."/>
            <person name="Castanera R."/>
            <person name="Culley D."/>
            <person name="Daum C."/>
            <person name="Ezra D."/>
            <person name="Gonzalez J."/>
            <person name="Henrissat B."/>
            <person name="Kuo A."/>
            <person name="Liang C."/>
            <person name="Lipzen A."/>
            <person name="Lutzoni F."/>
            <person name="Magnuson J."/>
            <person name="Mondo S."/>
            <person name="Nolan M."/>
            <person name="Ohm R."/>
            <person name="Pangilinan J."/>
            <person name="Park H.-J."/>
            <person name="Ramirez L."/>
            <person name="Alfaro M."/>
            <person name="Sun H."/>
            <person name="Tritt A."/>
            <person name="Yoshinaga Y."/>
            <person name="Zwiers L.-H."/>
            <person name="Turgeon B."/>
            <person name="Goodwin S."/>
            <person name="Spatafora J."/>
            <person name="Crous P."/>
            <person name="Grigoriev I."/>
        </authorList>
    </citation>
    <scope>NUCLEOTIDE SEQUENCE</scope>
    <source>
        <strain evidence="4">CBS 473.64</strain>
    </source>
</reference>
<dbReference type="InterPro" id="IPR004827">
    <property type="entry name" value="bZIP"/>
</dbReference>
<feature type="region of interest" description="Disordered" evidence="2">
    <location>
        <begin position="234"/>
        <end position="269"/>
    </location>
</feature>
<dbReference type="InterPro" id="IPR046347">
    <property type="entry name" value="bZIP_sf"/>
</dbReference>